<evidence type="ECO:0000313" key="3">
    <source>
        <dbReference type="Proteomes" id="UP001500618"/>
    </source>
</evidence>
<dbReference type="Proteomes" id="UP001500618">
    <property type="component" value="Unassembled WGS sequence"/>
</dbReference>
<dbReference type="RefSeq" id="WP_344312495.1">
    <property type="nucleotide sequence ID" value="NZ_BAAANY010000019.1"/>
</dbReference>
<name>A0ABN2HQI6_9ACTN</name>
<evidence type="ECO:0000256" key="1">
    <source>
        <dbReference type="SAM" id="Phobius"/>
    </source>
</evidence>
<reference evidence="2 3" key="1">
    <citation type="journal article" date="2019" name="Int. J. Syst. Evol. Microbiol.">
        <title>The Global Catalogue of Microorganisms (GCM) 10K type strain sequencing project: providing services to taxonomists for standard genome sequencing and annotation.</title>
        <authorList>
            <consortium name="The Broad Institute Genomics Platform"/>
            <consortium name="The Broad Institute Genome Sequencing Center for Infectious Disease"/>
            <person name="Wu L."/>
            <person name="Ma J."/>
        </authorList>
    </citation>
    <scope>NUCLEOTIDE SEQUENCE [LARGE SCALE GENOMIC DNA]</scope>
    <source>
        <strain evidence="2 3">JCM 14718</strain>
    </source>
</reference>
<keyword evidence="1" id="KW-0812">Transmembrane</keyword>
<sequence>MLMLTLRASWVNQVAVASTTGLPVSPTAAVTLVLIVVALMLVWTMRQLQPAVAVVAQLFRAFILTAMVAAVIIGALVLMLATAVVH</sequence>
<keyword evidence="1" id="KW-0472">Membrane</keyword>
<comment type="caution">
    <text evidence="2">The sequence shown here is derived from an EMBL/GenBank/DDBJ whole genome shotgun (WGS) entry which is preliminary data.</text>
</comment>
<feature type="transmembrane region" description="Helical" evidence="1">
    <location>
        <begin position="27"/>
        <end position="46"/>
    </location>
</feature>
<feature type="transmembrane region" description="Helical" evidence="1">
    <location>
        <begin position="58"/>
        <end position="85"/>
    </location>
</feature>
<gene>
    <name evidence="2" type="ORF">GCM10009765_46040</name>
</gene>
<keyword evidence="1" id="KW-1133">Transmembrane helix</keyword>
<dbReference type="EMBL" id="BAAANY010000019">
    <property type="protein sequence ID" value="GAA1691419.1"/>
    <property type="molecule type" value="Genomic_DNA"/>
</dbReference>
<keyword evidence="3" id="KW-1185">Reference proteome</keyword>
<proteinExistence type="predicted"/>
<organism evidence="2 3">
    <name type="scientific">Fodinicola feengrottensis</name>
    <dbReference type="NCBI Taxonomy" id="435914"/>
    <lineage>
        <taxon>Bacteria</taxon>
        <taxon>Bacillati</taxon>
        <taxon>Actinomycetota</taxon>
        <taxon>Actinomycetes</taxon>
        <taxon>Mycobacteriales</taxon>
        <taxon>Fodinicola</taxon>
    </lineage>
</organism>
<evidence type="ECO:0000313" key="2">
    <source>
        <dbReference type="EMBL" id="GAA1691419.1"/>
    </source>
</evidence>
<accession>A0ABN2HQI6</accession>
<protein>
    <submittedName>
        <fullName evidence="2">Uncharacterized protein</fullName>
    </submittedName>
</protein>